<reference evidence="2 3" key="1">
    <citation type="journal article" date="2018" name="Nat. Genet.">
        <title>The Rosa genome provides new insights in the design of modern roses.</title>
        <authorList>
            <person name="Bendahmane M."/>
        </authorList>
    </citation>
    <scope>NUCLEOTIDE SEQUENCE [LARGE SCALE GENOMIC DNA]</scope>
    <source>
        <strain evidence="3">cv. Old Blush</strain>
    </source>
</reference>
<feature type="transmembrane region" description="Helical" evidence="1">
    <location>
        <begin position="7"/>
        <end position="24"/>
    </location>
</feature>
<dbReference type="Proteomes" id="UP000238479">
    <property type="component" value="Chromosome 5"/>
</dbReference>
<organism evidence="2 3">
    <name type="scientific">Rosa chinensis</name>
    <name type="common">China rose</name>
    <dbReference type="NCBI Taxonomy" id="74649"/>
    <lineage>
        <taxon>Eukaryota</taxon>
        <taxon>Viridiplantae</taxon>
        <taxon>Streptophyta</taxon>
        <taxon>Embryophyta</taxon>
        <taxon>Tracheophyta</taxon>
        <taxon>Spermatophyta</taxon>
        <taxon>Magnoliopsida</taxon>
        <taxon>eudicotyledons</taxon>
        <taxon>Gunneridae</taxon>
        <taxon>Pentapetalae</taxon>
        <taxon>rosids</taxon>
        <taxon>fabids</taxon>
        <taxon>Rosales</taxon>
        <taxon>Rosaceae</taxon>
        <taxon>Rosoideae</taxon>
        <taxon>Rosoideae incertae sedis</taxon>
        <taxon>Rosa</taxon>
    </lineage>
</organism>
<evidence type="ECO:0000313" key="3">
    <source>
        <dbReference type="Proteomes" id="UP000238479"/>
    </source>
</evidence>
<dbReference type="EMBL" id="PDCK01000043">
    <property type="protein sequence ID" value="PRQ34581.1"/>
    <property type="molecule type" value="Genomic_DNA"/>
</dbReference>
<sequence length="52" mass="6214">MMIYCYVYIWLLQQTIYFSLHFTYTKFGKIVIYELSSIYVTMLVLVLLSSSS</sequence>
<comment type="caution">
    <text evidence="2">The sequence shown here is derived from an EMBL/GenBank/DDBJ whole genome shotgun (WGS) entry which is preliminary data.</text>
</comment>
<dbReference type="AlphaFoldDB" id="A0A2P6QK77"/>
<accession>A0A2P6QK77</accession>
<keyword evidence="1" id="KW-0472">Membrane</keyword>
<gene>
    <name evidence="2" type="ORF">RchiOBHm_Chr5g0070621</name>
</gene>
<proteinExistence type="predicted"/>
<feature type="transmembrane region" description="Helical" evidence="1">
    <location>
        <begin position="30"/>
        <end position="48"/>
    </location>
</feature>
<dbReference type="Gramene" id="PRQ34581">
    <property type="protein sequence ID" value="PRQ34581"/>
    <property type="gene ID" value="RchiOBHm_Chr5g0070621"/>
</dbReference>
<keyword evidence="1" id="KW-1133">Transmembrane helix</keyword>
<keyword evidence="3" id="KW-1185">Reference proteome</keyword>
<name>A0A2P6QK77_ROSCH</name>
<protein>
    <submittedName>
        <fullName evidence="2">Uncharacterized protein</fullName>
    </submittedName>
</protein>
<evidence type="ECO:0000256" key="1">
    <source>
        <dbReference type="SAM" id="Phobius"/>
    </source>
</evidence>
<keyword evidence="1" id="KW-0812">Transmembrane</keyword>
<evidence type="ECO:0000313" key="2">
    <source>
        <dbReference type="EMBL" id="PRQ34581.1"/>
    </source>
</evidence>